<keyword evidence="10" id="KW-1185">Reference proteome</keyword>
<evidence type="ECO:0000256" key="6">
    <source>
        <dbReference type="SAM" id="Coils"/>
    </source>
</evidence>
<dbReference type="Proteomes" id="UP000036987">
    <property type="component" value="Unassembled WGS sequence"/>
</dbReference>
<evidence type="ECO:0000256" key="4">
    <source>
        <dbReference type="ARBA" id="ARBA00023163"/>
    </source>
</evidence>
<dbReference type="SMART" id="SM00338">
    <property type="entry name" value="BRLZ"/>
    <property type="match status" value="1"/>
</dbReference>
<dbReference type="SUPFAM" id="SSF57959">
    <property type="entry name" value="Leucine zipper domain"/>
    <property type="match status" value="1"/>
</dbReference>
<organism evidence="9 10">
    <name type="scientific">Zostera marina</name>
    <name type="common">Eelgrass</name>
    <dbReference type="NCBI Taxonomy" id="29655"/>
    <lineage>
        <taxon>Eukaryota</taxon>
        <taxon>Viridiplantae</taxon>
        <taxon>Streptophyta</taxon>
        <taxon>Embryophyta</taxon>
        <taxon>Tracheophyta</taxon>
        <taxon>Spermatophyta</taxon>
        <taxon>Magnoliopsida</taxon>
        <taxon>Liliopsida</taxon>
        <taxon>Zosteraceae</taxon>
        <taxon>Zostera</taxon>
    </lineage>
</organism>
<dbReference type="Gene3D" id="1.20.5.170">
    <property type="match status" value="1"/>
</dbReference>
<dbReference type="InterPro" id="IPR004827">
    <property type="entry name" value="bZIP"/>
</dbReference>
<dbReference type="EMBL" id="LFYR01000113">
    <property type="protein sequence ID" value="KMZ75795.1"/>
    <property type="molecule type" value="Genomic_DNA"/>
</dbReference>
<dbReference type="OrthoDB" id="1161698at2759"/>
<dbReference type="GO" id="GO:0005634">
    <property type="term" value="C:nucleus"/>
    <property type="evidence" value="ECO:0000318"/>
    <property type="project" value="GO_Central"/>
</dbReference>
<protein>
    <recommendedName>
        <fullName evidence="8">BZIP domain-containing protein</fullName>
    </recommendedName>
</protein>
<feature type="compositionally biased region" description="Pro residues" evidence="7">
    <location>
        <begin position="89"/>
        <end position="98"/>
    </location>
</feature>
<dbReference type="GO" id="GO:0003677">
    <property type="term" value="F:DNA binding"/>
    <property type="evidence" value="ECO:0007669"/>
    <property type="project" value="UniProtKB-KW"/>
</dbReference>
<keyword evidence="5" id="KW-0539">Nucleus</keyword>
<feature type="coiled-coil region" evidence="6">
    <location>
        <begin position="231"/>
        <end position="314"/>
    </location>
</feature>
<comment type="caution">
    <text evidence="9">The sequence shown here is derived from an EMBL/GenBank/DDBJ whole genome shotgun (WGS) entry which is preliminary data.</text>
</comment>
<dbReference type="STRING" id="29655.A0A0K9Q5P1"/>
<feature type="domain" description="BZIP" evidence="8">
    <location>
        <begin position="211"/>
        <end position="272"/>
    </location>
</feature>
<evidence type="ECO:0000256" key="5">
    <source>
        <dbReference type="ARBA" id="ARBA00023242"/>
    </source>
</evidence>
<evidence type="ECO:0000256" key="1">
    <source>
        <dbReference type="ARBA" id="ARBA00004123"/>
    </source>
</evidence>
<dbReference type="PANTHER" id="PTHR13690:SF80">
    <property type="entry name" value="BZIP TRANSCRIPTION FACTOR FAMILY PROTEIN-RELATED"/>
    <property type="match status" value="1"/>
</dbReference>
<reference evidence="10" key="1">
    <citation type="journal article" date="2016" name="Nature">
        <title>The genome of the seagrass Zostera marina reveals angiosperm adaptation to the sea.</title>
        <authorList>
            <person name="Olsen J.L."/>
            <person name="Rouze P."/>
            <person name="Verhelst B."/>
            <person name="Lin Y.-C."/>
            <person name="Bayer T."/>
            <person name="Collen J."/>
            <person name="Dattolo E."/>
            <person name="De Paoli E."/>
            <person name="Dittami S."/>
            <person name="Maumus F."/>
            <person name="Michel G."/>
            <person name="Kersting A."/>
            <person name="Lauritano C."/>
            <person name="Lohaus R."/>
            <person name="Toepel M."/>
            <person name="Tonon T."/>
            <person name="Vanneste K."/>
            <person name="Amirebrahimi M."/>
            <person name="Brakel J."/>
            <person name="Bostroem C."/>
            <person name="Chovatia M."/>
            <person name="Grimwood J."/>
            <person name="Jenkins J.W."/>
            <person name="Jueterbock A."/>
            <person name="Mraz A."/>
            <person name="Stam W.T."/>
            <person name="Tice H."/>
            <person name="Bornberg-Bauer E."/>
            <person name="Green P.J."/>
            <person name="Pearson G.A."/>
            <person name="Procaccini G."/>
            <person name="Duarte C.M."/>
            <person name="Schmutz J."/>
            <person name="Reusch T.B.H."/>
            <person name="Van de Peer Y."/>
        </authorList>
    </citation>
    <scope>NUCLEOTIDE SEQUENCE [LARGE SCALE GENOMIC DNA]</scope>
    <source>
        <strain evidence="10">cv. Finnish</strain>
    </source>
</reference>
<dbReference type="InterPro" id="IPR044759">
    <property type="entry name" value="bZIP_RF2"/>
</dbReference>
<feature type="region of interest" description="Disordered" evidence="7">
    <location>
        <begin position="82"/>
        <end position="105"/>
    </location>
</feature>
<accession>A0A0K9Q5P1</accession>
<dbReference type="PANTHER" id="PTHR13690">
    <property type="entry name" value="TRANSCRIPTION FACTOR POSF21-RELATED"/>
    <property type="match status" value="1"/>
</dbReference>
<sequence>MSDNEYDLDMIFSDPSTDLSIDELFSSPNSTTDHQHHDELRSASHNLPSQTAVVHQTEIPFHPPQDPTLLISQPETLHQASYGDQMSFPLPPRPPPNTSPLMEVGSSSSLQLQPEIAMSQTFSHPPPQNPSSLKGYNSSKSVEESLLRTSQVVEHEGMHMINSIGASTLDENPITRIVPHHIMSRLNGLGIFNNLDMEMLMCDRKLAEIACNDPRRAKKLISNRISAKKSKERNKQYLMELEAKFKNLNIEISTGTEQLKSEKEKSKQISMENESLKIQISLKNDQALIKKEINEALKQEVNQLKQLHSQQQGMPAISNKPDFFKFEEQQQLQILSSILSTLQSQNIEHAADGVDKSDEKQLPDI</sequence>
<evidence type="ECO:0000256" key="7">
    <source>
        <dbReference type="SAM" id="MobiDB-lite"/>
    </source>
</evidence>
<evidence type="ECO:0000313" key="10">
    <source>
        <dbReference type="Proteomes" id="UP000036987"/>
    </source>
</evidence>
<keyword evidence="2" id="KW-0805">Transcription regulation</keyword>
<dbReference type="CDD" id="cd14703">
    <property type="entry name" value="bZIP_plant_RF2"/>
    <property type="match status" value="1"/>
</dbReference>
<evidence type="ECO:0000256" key="3">
    <source>
        <dbReference type="ARBA" id="ARBA00023125"/>
    </source>
</evidence>
<gene>
    <name evidence="9" type="ORF">ZOSMA_10G00630</name>
</gene>
<keyword evidence="4" id="KW-0804">Transcription</keyword>
<comment type="subcellular location">
    <subcellularLocation>
        <location evidence="1">Nucleus</location>
    </subcellularLocation>
</comment>
<proteinExistence type="predicted"/>
<keyword evidence="6" id="KW-0175">Coiled coil</keyword>
<dbReference type="AlphaFoldDB" id="A0A0K9Q5P1"/>
<evidence type="ECO:0000313" key="9">
    <source>
        <dbReference type="EMBL" id="KMZ75795.1"/>
    </source>
</evidence>
<dbReference type="GO" id="GO:0003700">
    <property type="term" value="F:DNA-binding transcription factor activity"/>
    <property type="evidence" value="ECO:0000318"/>
    <property type="project" value="GO_Central"/>
</dbReference>
<evidence type="ECO:0000259" key="8">
    <source>
        <dbReference type="SMART" id="SM00338"/>
    </source>
</evidence>
<dbReference type="InterPro" id="IPR046347">
    <property type="entry name" value="bZIP_sf"/>
</dbReference>
<keyword evidence="3" id="KW-0238">DNA-binding</keyword>
<evidence type="ECO:0000256" key="2">
    <source>
        <dbReference type="ARBA" id="ARBA00023015"/>
    </source>
</evidence>
<name>A0A0K9Q5P1_ZOSMR</name>